<keyword evidence="2" id="KW-1133">Transmembrane helix</keyword>
<evidence type="ECO:0000256" key="1">
    <source>
        <dbReference type="SAM" id="MobiDB-lite"/>
    </source>
</evidence>
<evidence type="ECO:0000313" key="4">
    <source>
        <dbReference type="Proteomes" id="UP000095728"/>
    </source>
</evidence>
<dbReference type="EMBL" id="LPNM01000006">
    <property type="protein sequence ID" value="OEJ86079.1"/>
    <property type="molecule type" value="Genomic_DNA"/>
</dbReference>
<accession>A0A1E5RGP3</accession>
<feature type="transmembrane region" description="Helical" evidence="2">
    <location>
        <begin position="64"/>
        <end position="90"/>
    </location>
</feature>
<name>A0A1E5RGP3_9ASCO</name>
<organism evidence="3 4">
    <name type="scientific">Hanseniaspora osmophila</name>
    <dbReference type="NCBI Taxonomy" id="56408"/>
    <lineage>
        <taxon>Eukaryota</taxon>
        <taxon>Fungi</taxon>
        <taxon>Dikarya</taxon>
        <taxon>Ascomycota</taxon>
        <taxon>Saccharomycotina</taxon>
        <taxon>Saccharomycetes</taxon>
        <taxon>Saccharomycodales</taxon>
        <taxon>Saccharomycodaceae</taxon>
        <taxon>Hanseniaspora</taxon>
    </lineage>
</organism>
<feature type="region of interest" description="Disordered" evidence="1">
    <location>
        <begin position="165"/>
        <end position="204"/>
    </location>
</feature>
<protein>
    <submittedName>
        <fullName evidence="3">Uncharacterized protein</fullName>
    </submittedName>
</protein>
<keyword evidence="4" id="KW-1185">Reference proteome</keyword>
<feature type="compositionally biased region" description="Basic and acidic residues" evidence="1">
    <location>
        <begin position="188"/>
        <end position="204"/>
    </location>
</feature>
<sequence length="204" mass="23438">MIPQAHYDVALLREHAYYENYDLNIVLDHRTYTAEGGYKPIRDYGLGYFNYPLALSKQILGKNILYGFSMFVYNYFTLFLMLYLVLLIFATNSSDKFAFPSSNNKHNASIGALSQTVSQWFDFRSISNKLKIGSSKNKLKKFDSMNDSDVDHQERGELHLNNVNGVSIHTNNSNNSSSTTSRGSTTTYRDEHENDDLEYQHVKI</sequence>
<keyword evidence="2" id="KW-0812">Transmembrane</keyword>
<evidence type="ECO:0000313" key="3">
    <source>
        <dbReference type="EMBL" id="OEJ86079.1"/>
    </source>
</evidence>
<reference evidence="4" key="1">
    <citation type="journal article" date="2016" name="Genome Announc.">
        <title>Genome sequences of three species of Hanseniaspora isolated from spontaneous wine fermentations.</title>
        <authorList>
            <person name="Sternes P.R."/>
            <person name="Lee D."/>
            <person name="Kutyna D.R."/>
            <person name="Borneman A.R."/>
        </authorList>
    </citation>
    <scope>NUCLEOTIDE SEQUENCE [LARGE SCALE GENOMIC DNA]</scope>
    <source>
        <strain evidence="4">AWRI3579</strain>
    </source>
</reference>
<comment type="caution">
    <text evidence="3">The sequence shown here is derived from an EMBL/GenBank/DDBJ whole genome shotgun (WGS) entry which is preliminary data.</text>
</comment>
<dbReference type="OrthoDB" id="4067115at2759"/>
<dbReference type="AlphaFoldDB" id="A0A1E5RGP3"/>
<evidence type="ECO:0000256" key="2">
    <source>
        <dbReference type="SAM" id="Phobius"/>
    </source>
</evidence>
<keyword evidence="2" id="KW-0472">Membrane</keyword>
<proteinExistence type="predicted"/>
<dbReference type="FunCoup" id="A0A1E5RGP3">
    <property type="interactions" value="43"/>
</dbReference>
<gene>
    <name evidence="3" type="ORF">AWRI3579_g1590</name>
</gene>
<dbReference type="STRING" id="56408.A0A1E5RGP3"/>
<dbReference type="Proteomes" id="UP000095728">
    <property type="component" value="Unassembled WGS sequence"/>
</dbReference>
<feature type="compositionally biased region" description="Low complexity" evidence="1">
    <location>
        <begin position="170"/>
        <end position="187"/>
    </location>
</feature>
<dbReference type="InParanoid" id="A0A1E5RGP3"/>